<dbReference type="SUPFAM" id="SSF56784">
    <property type="entry name" value="HAD-like"/>
    <property type="match status" value="1"/>
</dbReference>
<dbReference type="PROSITE" id="PS01228">
    <property type="entry name" value="COF_1"/>
    <property type="match status" value="1"/>
</dbReference>
<name>A0ABU9LM03_9BACL</name>
<dbReference type="PANTHER" id="PTHR10000">
    <property type="entry name" value="PHOSPHOSERINE PHOSPHATASE"/>
    <property type="match status" value="1"/>
</dbReference>
<dbReference type="PANTHER" id="PTHR10000:SF55">
    <property type="entry name" value="5-AMINO-6-(5-PHOSPHO-D-RIBITYLAMINO)URACIL PHOSPHATASE YCSE"/>
    <property type="match status" value="1"/>
</dbReference>
<reference evidence="1 2" key="1">
    <citation type="submission" date="2024-04" db="EMBL/GenBank/DDBJ databases">
        <authorList>
            <person name="Wu Y.S."/>
            <person name="Zhang L."/>
        </authorList>
    </citation>
    <scope>NUCLEOTIDE SEQUENCE [LARGE SCALE GENOMIC DNA]</scope>
    <source>
        <strain evidence="1 2">KG-01</strain>
    </source>
</reference>
<keyword evidence="2" id="KW-1185">Reference proteome</keyword>
<dbReference type="RefSeq" id="WP_121176020.1">
    <property type="nucleotide sequence ID" value="NZ_JBCEWA010000007.1"/>
</dbReference>
<dbReference type="Pfam" id="PF08282">
    <property type="entry name" value="Hydrolase_3"/>
    <property type="match status" value="1"/>
</dbReference>
<evidence type="ECO:0000313" key="1">
    <source>
        <dbReference type="EMBL" id="MEL5988726.1"/>
    </source>
</evidence>
<dbReference type="Gene3D" id="3.30.1240.10">
    <property type="match status" value="1"/>
</dbReference>
<dbReference type="EMBL" id="JBCEWA010000007">
    <property type="protein sequence ID" value="MEL5988726.1"/>
    <property type="molecule type" value="Genomic_DNA"/>
</dbReference>
<dbReference type="Gene3D" id="3.40.50.1000">
    <property type="entry name" value="HAD superfamily/HAD-like"/>
    <property type="match status" value="1"/>
</dbReference>
<dbReference type="NCBIfam" id="TIGR00099">
    <property type="entry name" value="Cof-subfamily"/>
    <property type="match status" value="1"/>
</dbReference>
<sequence length="280" mass="31750">MDIRLIAIDLDGTLLNSELQITHHTIDVLNRVPSNVEVVICTGRTIAELPEELQYIPNIRYIITSNGAAVWNRQTKEKLSECALTSTEAITLMKGFQQFDVRMEVFMLGGILVEPYYYEHFEAYGGSQHTDFLKKTRTPKENVVQYVEELCEPVEKFNLFFKHEHERYTAIQQCIEAGYQVTTSFAHNVEVNAICASKGRALQTLAEILGIHQQYIAAIGDQINDLSMFDYANYPIAMGNAVDEVKRVAVVETLTNIEDGVAAAIEKYIIKGEKNERLFF</sequence>
<dbReference type="Proteomes" id="UP001398420">
    <property type="component" value="Unassembled WGS sequence"/>
</dbReference>
<dbReference type="NCBIfam" id="TIGR01484">
    <property type="entry name" value="HAD-SF-IIB"/>
    <property type="match status" value="1"/>
</dbReference>
<dbReference type="InterPro" id="IPR000150">
    <property type="entry name" value="Cof"/>
</dbReference>
<dbReference type="InterPro" id="IPR036412">
    <property type="entry name" value="HAD-like_sf"/>
</dbReference>
<protein>
    <submittedName>
        <fullName evidence="1">Cof-type HAD-IIB family hydrolase</fullName>
    </submittedName>
</protein>
<accession>A0ABU9LM03</accession>
<dbReference type="PROSITE" id="PS01229">
    <property type="entry name" value="COF_2"/>
    <property type="match status" value="1"/>
</dbReference>
<dbReference type="InterPro" id="IPR023214">
    <property type="entry name" value="HAD_sf"/>
</dbReference>
<dbReference type="SFLD" id="SFLDS00003">
    <property type="entry name" value="Haloacid_Dehalogenase"/>
    <property type="match status" value="1"/>
</dbReference>
<dbReference type="SFLD" id="SFLDG01140">
    <property type="entry name" value="C2.B:_Phosphomannomutase_and_P"/>
    <property type="match status" value="1"/>
</dbReference>
<dbReference type="InterPro" id="IPR006379">
    <property type="entry name" value="HAD-SF_hydro_IIB"/>
</dbReference>
<organism evidence="1 2">
    <name type="scientific">Kurthia gibsonii</name>
    <dbReference type="NCBI Taxonomy" id="33946"/>
    <lineage>
        <taxon>Bacteria</taxon>
        <taxon>Bacillati</taxon>
        <taxon>Bacillota</taxon>
        <taxon>Bacilli</taxon>
        <taxon>Bacillales</taxon>
        <taxon>Caryophanaceae</taxon>
        <taxon>Kurthia</taxon>
    </lineage>
</organism>
<evidence type="ECO:0000313" key="2">
    <source>
        <dbReference type="Proteomes" id="UP001398420"/>
    </source>
</evidence>
<dbReference type="GO" id="GO:0016787">
    <property type="term" value="F:hydrolase activity"/>
    <property type="evidence" value="ECO:0007669"/>
    <property type="project" value="UniProtKB-KW"/>
</dbReference>
<gene>
    <name evidence="1" type="ORF">AAF454_09985</name>
</gene>
<proteinExistence type="predicted"/>
<keyword evidence="1" id="KW-0378">Hydrolase</keyword>
<comment type="caution">
    <text evidence="1">The sequence shown here is derived from an EMBL/GenBank/DDBJ whole genome shotgun (WGS) entry which is preliminary data.</text>
</comment>